<reference evidence="2" key="1">
    <citation type="journal article" date="2015" name="ISME J.">
        <title>Draft Genome Sequence of Streptomyces incarnatus NRRL8089, which Produces the Nucleoside Antibiotic Sinefungin.</title>
        <authorList>
            <person name="Oshima K."/>
            <person name="Hattori M."/>
            <person name="Shimizu H."/>
            <person name="Fukuda K."/>
            <person name="Nemoto M."/>
            <person name="Inagaki K."/>
            <person name="Tamura T."/>
        </authorList>
    </citation>
    <scope>NUCLEOTIDE SEQUENCE</scope>
    <source>
        <strain evidence="2">FACHB-1277</strain>
    </source>
</reference>
<dbReference type="AlphaFoldDB" id="A0A926USG1"/>
<evidence type="ECO:0000256" key="1">
    <source>
        <dbReference type="SAM" id="MobiDB-lite"/>
    </source>
</evidence>
<keyword evidence="3" id="KW-1185">Reference proteome</keyword>
<dbReference type="EMBL" id="JACJPY010000025">
    <property type="protein sequence ID" value="MBD2150414.1"/>
    <property type="molecule type" value="Genomic_DNA"/>
</dbReference>
<accession>A0A926USG1</accession>
<evidence type="ECO:0000313" key="2">
    <source>
        <dbReference type="EMBL" id="MBD2150414.1"/>
    </source>
</evidence>
<organism evidence="2 3">
    <name type="scientific">Pseudanabaena cinerea FACHB-1277</name>
    <dbReference type="NCBI Taxonomy" id="2949581"/>
    <lineage>
        <taxon>Bacteria</taxon>
        <taxon>Bacillati</taxon>
        <taxon>Cyanobacteriota</taxon>
        <taxon>Cyanophyceae</taxon>
        <taxon>Pseudanabaenales</taxon>
        <taxon>Pseudanabaenaceae</taxon>
        <taxon>Pseudanabaena</taxon>
        <taxon>Pseudanabaena cinerea</taxon>
    </lineage>
</organism>
<reference evidence="2" key="2">
    <citation type="submission" date="2020-08" db="EMBL/GenBank/DDBJ databases">
        <authorList>
            <person name="Chen M."/>
            <person name="Teng W."/>
            <person name="Zhao L."/>
            <person name="Hu C."/>
            <person name="Zhou Y."/>
            <person name="Han B."/>
            <person name="Song L."/>
            <person name="Shu W."/>
        </authorList>
    </citation>
    <scope>NUCLEOTIDE SEQUENCE</scope>
    <source>
        <strain evidence="2">FACHB-1277</strain>
    </source>
</reference>
<protein>
    <submittedName>
        <fullName evidence="2">Uncharacterized protein</fullName>
    </submittedName>
</protein>
<dbReference type="Proteomes" id="UP000631421">
    <property type="component" value="Unassembled WGS sequence"/>
</dbReference>
<feature type="region of interest" description="Disordered" evidence="1">
    <location>
        <begin position="1"/>
        <end position="22"/>
    </location>
</feature>
<name>A0A926USG1_9CYAN</name>
<sequence>MAKPRYDKDKDESRHAAADRKDCEKMANRQKWRLKDVEIIGSDPAILKVDCVFEGKTEFPENFYDGDNDE</sequence>
<proteinExistence type="predicted"/>
<comment type="caution">
    <text evidence="2">The sequence shown here is derived from an EMBL/GenBank/DDBJ whole genome shotgun (WGS) entry which is preliminary data.</text>
</comment>
<evidence type="ECO:0000313" key="3">
    <source>
        <dbReference type="Proteomes" id="UP000631421"/>
    </source>
</evidence>
<dbReference type="RefSeq" id="WP_190350780.1">
    <property type="nucleotide sequence ID" value="NZ_JACJPY010000025.1"/>
</dbReference>
<gene>
    <name evidence="2" type="ORF">H6F44_09825</name>
</gene>